<feature type="domain" description="Major facilitator superfamily (MFS) profile" evidence="10">
    <location>
        <begin position="1"/>
        <end position="392"/>
    </location>
</feature>
<dbReference type="InterPro" id="IPR012707">
    <property type="entry name" value="HPA_permease"/>
</dbReference>
<feature type="transmembrane region" description="Helical" evidence="9">
    <location>
        <begin position="136"/>
        <end position="156"/>
    </location>
</feature>
<dbReference type="GO" id="GO:0016757">
    <property type="term" value="F:glycosyltransferase activity"/>
    <property type="evidence" value="ECO:0007669"/>
    <property type="project" value="UniProtKB-KW"/>
</dbReference>
<feature type="transmembrane region" description="Helical" evidence="9">
    <location>
        <begin position="278"/>
        <end position="296"/>
    </location>
</feature>
<dbReference type="FunFam" id="1.20.1250.20:FF:000018">
    <property type="entry name" value="MFS transporter permease"/>
    <property type="match status" value="1"/>
</dbReference>
<evidence type="ECO:0000256" key="2">
    <source>
        <dbReference type="ARBA" id="ARBA00022448"/>
    </source>
</evidence>
<keyword evidence="3" id="KW-1003">Cell membrane</keyword>
<dbReference type="InterPro" id="IPR020846">
    <property type="entry name" value="MFS_dom"/>
</dbReference>
<dbReference type="FunFam" id="1.20.1250.20:FF:000126">
    <property type="entry name" value="MFS transporter permease"/>
    <property type="match status" value="1"/>
</dbReference>
<evidence type="ECO:0000313" key="11">
    <source>
        <dbReference type="EMBL" id="STI19960.1"/>
    </source>
</evidence>
<feature type="transmembrane region" description="Helical" evidence="9">
    <location>
        <begin position="302"/>
        <end position="323"/>
    </location>
</feature>
<feature type="transmembrane region" description="Helical" evidence="9">
    <location>
        <begin position="335"/>
        <end position="356"/>
    </location>
</feature>
<dbReference type="SUPFAM" id="SSF103473">
    <property type="entry name" value="MFS general substrate transporter"/>
    <property type="match status" value="1"/>
</dbReference>
<evidence type="ECO:0000259" key="10">
    <source>
        <dbReference type="PROSITE" id="PS50850"/>
    </source>
</evidence>
<dbReference type="Pfam" id="PF07690">
    <property type="entry name" value="MFS_1"/>
    <property type="match status" value="1"/>
</dbReference>
<keyword evidence="11" id="KW-0328">Glycosyltransferase</keyword>
<dbReference type="PROSITE" id="PS50850">
    <property type="entry name" value="MFS"/>
    <property type="match status" value="1"/>
</dbReference>
<name>A0A376RPP5_ECOLX</name>
<evidence type="ECO:0000256" key="6">
    <source>
        <dbReference type="ARBA" id="ARBA00023136"/>
    </source>
</evidence>
<comment type="function">
    <text evidence="7">Component of the tartrate utilization system and may allow entry of tartrate and tartrate dehydrogenase.</text>
</comment>
<evidence type="ECO:0000256" key="1">
    <source>
        <dbReference type="ARBA" id="ARBA00004141"/>
    </source>
</evidence>
<dbReference type="EMBL" id="UGCD01000002">
    <property type="protein sequence ID" value="STI19960.1"/>
    <property type="molecule type" value="Genomic_DNA"/>
</dbReference>
<evidence type="ECO:0000256" key="3">
    <source>
        <dbReference type="ARBA" id="ARBA00022475"/>
    </source>
</evidence>
<dbReference type="GO" id="GO:1901241">
    <property type="term" value="F:4-hydroxyphenylacetate transmembrane transporter activity"/>
    <property type="evidence" value="ECO:0007669"/>
    <property type="project" value="InterPro"/>
</dbReference>
<accession>A0A376RPP5</accession>
<reference evidence="11 12" key="1">
    <citation type="submission" date="2018-06" db="EMBL/GenBank/DDBJ databases">
        <authorList>
            <consortium name="Pathogen Informatics"/>
            <person name="Doyle S."/>
        </authorList>
    </citation>
    <scope>NUCLEOTIDE SEQUENCE [LARGE SCALE GENOMIC DNA]</scope>
    <source>
        <strain evidence="11 12">NCTC10865</strain>
    </source>
</reference>
<dbReference type="PANTHER" id="PTHR43791:SF102">
    <property type="entry name" value="4-HYDROXYPHENYLACETATE CATABOLISM PROTEIN"/>
    <property type="match status" value="1"/>
</dbReference>
<evidence type="ECO:0000313" key="12">
    <source>
        <dbReference type="Proteomes" id="UP000254159"/>
    </source>
</evidence>
<dbReference type="NCBIfam" id="TIGR02332">
    <property type="entry name" value="HpaX"/>
    <property type="match status" value="1"/>
</dbReference>
<keyword evidence="2" id="KW-0813">Transport</keyword>
<evidence type="ECO:0000256" key="7">
    <source>
        <dbReference type="ARBA" id="ARBA00058119"/>
    </source>
</evidence>
<keyword evidence="6 9" id="KW-0472">Membrane</keyword>
<feature type="transmembrane region" description="Helical" evidence="9">
    <location>
        <begin position="206"/>
        <end position="231"/>
    </location>
</feature>
<feature type="transmembrane region" description="Helical" evidence="9">
    <location>
        <begin position="6"/>
        <end position="30"/>
    </location>
</feature>
<dbReference type="InterPro" id="IPR011701">
    <property type="entry name" value="MFS"/>
</dbReference>
<dbReference type="Proteomes" id="UP000254159">
    <property type="component" value="Unassembled WGS sequence"/>
</dbReference>
<feature type="transmembrane region" description="Helical" evidence="9">
    <location>
        <begin position="67"/>
        <end position="90"/>
    </location>
</feature>
<keyword evidence="4 9" id="KW-0812">Transmembrane</keyword>
<feature type="transmembrane region" description="Helical" evidence="9">
    <location>
        <begin position="102"/>
        <end position="124"/>
    </location>
</feature>
<sequence length="398" mass="43908">MGRDLGLSATMFGLATTLFYAAYVIFGIPSNIMLSIVGARRWIATIMVLWGIASTATMFATGPTSLYVLRILVGITEAGFLPGILLYLTFWFPAYFRARANALFMVAMPVTTALGSIVSGYILSLDGVMALKGWQWLFLLEGFPSVLLGVMVWFWLDDSPDKAKWLTKEDKKCLQEMMDNDRLTLVQPEGAISHHAMQQRSMWREIFTPVVMMYTLAYFCLTNTLSAISIWTPQILQSFNQGSSNITIGLLAAVPQICTILGMVYWSRHSDRRQERRHHTALPYLFAAAGWLLASATDHNMIQMLGIIMASTGSFSAMAIFWTTPDQSISLRARAIGIAVINATGNIGSALSPFMIGWLKDLTGSFNSGLWFVAALLVIGAGIIWAIPMQSSRPRATP</sequence>
<gene>
    <name evidence="11" type="primary">rhmT</name>
    <name evidence="11" type="ORF">NCTC10865_05355</name>
</gene>
<feature type="transmembrane region" description="Helical" evidence="9">
    <location>
        <begin position="42"/>
        <end position="61"/>
    </location>
</feature>
<organism evidence="11 12">
    <name type="scientific">Escherichia coli</name>
    <dbReference type="NCBI Taxonomy" id="562"/>
    <lineage>
        <taxon>Bacteria</taxon>
        <taxon>Pseudomonadati</taxon>
        <taxon>Pseudomonadota</taxon>
        <taxon>Gammaproteobacteria</taxon>
        <taxon>Enterobacterales</taxon>
        <taxon>Enterobacteriaceae</taxon>
        <taxon>Escherichia</taxon>
    </lineage>
</organism>
<evidence type="ECO:0000256" key="8">
    <source>
        <dbReference type="ARBA" id="ARBA00074139"/>
    </source>
</evidence>
<dbReference type="GO" id="GO:1900754">
    <property type="term" value="P:4-hydroxyphenylacetate transport"/>
    <property type="evidence" value="ECO:0007669"/>
    <property type="project" value="InterPro"/>
</dbReference>
<keyword evidence="11" id="KW-0808">Transferase</keyword>
<dbReference type="GO" id="GO:0005886">
    <property type="term" value="C:plasma membrane"/>
    <property type="evidence" value="ECO:0007669"/>
    <property type="project" value="TreeGrafter"/>
</dbReference>
<feature type="transmembrane region" description="Helical" evidence="9">
    <location>
        <begin position="368"/>
        <end position="387"/>
    </location>
</feature>
<comment type="subcellular location">
    <subcellularLocation>
        <location evidence="1">Membrane</location>
        <topology evidence="1">Multi-pass membrane protein</topology>
    </subcellularLocation>
</comment>
<dbReference type="Gene3D" id="1.20.1250.20">
    <property type="entry name" value="MFS general substrate transporter like domains"/>
    <property type="match status" value="2"/>
</dbReference>
<protein>
    <recommendedName>
        <fullName evidence="8">Putative tartrate transporter</fullName>
    </recommendedName>
</protein>
<dbReference type="PANTHER" id="PTHR43791">
    <property type="entry name" value="PERMEASE-RELATED"/>
    <property type="match status" value="1"/>
</dbReference>
<evidence type="ECO:0000256" key="5">
    <source>
        <dbReference type="ARBA" id="ARBA00022989"/>
    </source>
</evidence>
<evidence type="ECO:0000256" key="4">
    <source>
        <dbReference type="ARBA" id="ARBA00022692"/>
    </source>
</evidence>
<dbReference type="AlphaFoldDB" id="A0A376RPP5"/>
<proteinExistence type="predicted"/>
<feature type="transmembrane region" description="Helical" evidence="9">
    <location>
        <begin position="246"/>
        <end position="266"/>
    </location>
</feature>
<dbReference type="CDD" id="cd17319">
    <property type="entry name" value="MFS_ExuT_GudP_like"/>
    <property type="match status" value="1"/>
</dbReference>
<keyword evidence="5 9" id="KW-1133">Transmembrane helix</keyword>
<evidence type="ECO:0000256" key="9">
    <source>
        <dbReference type="SAM" id="Phobius"/>
    </source>
</evidence>
<dbReference type="InterPro" id="IPR036259">
    <property type="entry name" value="MFS_trans_sf"/>
</dbReference>